<evidence type="ECO:0000256" key="6">
    <source>
        <dbReference type="ARBA" id="ARBA00022989"/>
    </source>
</evidence>
<evidence type="ECO:0000313" key="14">
    <source>
        <dbReference type="Proteomes" id="UP000190962"/>
    </source>
</evidence>
<evidence type="ECO:0000256" key="5">
    <source>
        <dbReference type="ARBA" id="ARBA00022692"/>
    </source>
</evidence>
<dbReference type="eggNOG" id="COG4665">
    <property type="taxonomic scope" value="Bacteria"/>
</dbReference>
<dbReference type="PANTHER" id="PTHR35011:SF4">
    <property type="entry name" value="SLL1102 PROTEIN"/>
    <property type="match status" value="1"/>
</dbReference>
<dbReference type="Proteomes" id="UP000190962">
    <property type="component" value="Unassembled WGS sequence"/>
</dbReference>
<keyword evidence="2 9" id="KW-0813">Transport</keyword>
<gene>
    <name evidence="11" type="primary">dctQ1</name>
    <name evidence="12" type="ORF">BOV88_10545</name>
    <name evidence="11" type="ORF">JV46_07030</name>
</gene>
<evidence type="ECO:0000256" key="7">
    <source>
        <dbReference type="ARBA" id="ARBA00023136"/>
    </source>
</evidence>
<dbReference type="GO" id="GO:0005886">
    <property type="term" value="C:plasma membrane"/>
    <property type="evidence" value="ECO:0007669"/>
    <property type="project" value="UniProtKB-SubCell"/>
</dbReference>
<organism evidence="11 13">
    <name type="scientific">Solemya velum gill symbiont</name>
    <dbReference type="NCBI Taxonomy" id="2340"/>
    <lineage>
        <taxon>Bacteria</taxon>
        <taxon>Pseudomonadati</taxon>
        <taxon>Pseudomonadota</taxon>
        <taxon>Gammaproteobacteria</taxon>
        <taxon>sulfur-oxidizing symbionts</taxon>
    </lineage>
</organism>
<feature type="transmembrane region" description="Helical" evidence="9">
    <location>
        <begin position="74"/>
        <end position="90"/>
    </location>
</feature>
<evidence type="ECO:0000256" key="2">
    <source>
        <dbReference type="ARBA" id="ARBA00022448"/>
    </source>
</evidence>
<dbReference type="AlphaFoldDB" id="A0A0B0HD90"/>
<comment type="caution">
    <text evidence="11">The sequence shown here is derived from an EMBL/GenBank/DDBJ whole genome shotgun (WGS) entry which is preliminary data.</text>
</comment>
<comment type="subcellular location">
    <subcellularLocation>
        <location evidence="1 9">Cell inner membrane</location>
        <topology evidence="1 9">Multi-pass membrane protein</topology>
    </subcellularLocation>
</comment>
<dbReference type="Pfam" id="PF04290">
    <property type="entry name" value="DctQ"/>
    <property type="match status" value="1"/>
</dbReference>
<protein>
    <recommendedName>
        <fullName evidence="9">TRAP transporter small permease protein</fullName>
    </recommendedName>
</protein>
<feature type="transmembrane region" description="Helical" evidence="9">
    <location>
        <begin position="110"/>
        <end position="130"/>
    </location>
</feature>
<evidence type="ECO:0000313" key="13">
    <source>
        <dbReference type="Proteomes" id="UP000030856"/>
    </source>
</evidence>
<dbReference type="GO" id="GO:0022857">
    <property type="term" value="F:transmembrane transporter activity"/>
    <property type="evidence" value="ECO:0007669"/>
    <property type="project" value="UniProtKB-UniRule"/>
</dbReference>
<dbReference type="EMBL" id="JRAA01000002">
    <property type="protein sequence ID" value="KHF25391.1"/>
    <property type="molecule type" value="Genomic_DNA"/>
</dbReference>
<comment type="subunit">
    <text evidence="9">The complex comprises the extracytoplasmic solute receptor protein and the two transmembrane proteins.</text>
</comment>
<keyword evidence="7 9" id="KW-0472">Membrane</keyword>
<evidence type="ECO:0000256" key="8">
    <source>
        <dbReference type="ARBA" id="ARBA00038436"/>
    </source>
</evidence>
<feature type="domain" description="Tripartite ATP-independent periplasmic transporters DctQ component" evidence="10">
    <location>
        <begin position="49"/>
        <end position="179"/>
    </location>
</feature>
<reference evidence="12 14" key="2">
    <citation type="submission" date="2016-11" db="EMBL/GenBank/DDBJ databases">
        <title>Mixed transmission modes and dynamic genome evolution in an obligate animal-bacterial symbiosis.</title>
        <authorList>
            <person name="Russell S.L."/>
            <person name="Corbett-Detig R.B."/>
            <person name="Cavanaugh C.M."/>
        </authorList>
    </citation>
    <scope>NUCLEOTIDE SEQUENCE [LARGE SCALE GENOMIC DNA]</scope>
    <source>
        <strain evidence="12">MA-KB16</strain>
    </source>
</reference>
<name>A0A0B0HD90_SOVGS</name>
<evidence type="ECO:0000313" key="11">
    <source>
        <dbReference type="EMBL" id="KHF25391.1"/>
    </source>
</evidence>
<keyword evidence="5 9" id="KW-0812">Transmembrane</keyword>
<dbReference type="STRING" id="2340.JV46_07030"/>
<feature type="transmembrane region" description="Helical" evidence="9">
    <location>
        <begin position="43"/>
        <end position="62"/>
    </location>
</feature>
<sequence>MKNKIEPSVSHIPDNSHHLDIKTTRPSYRLDCLMDHVGRFFSWFWLITMAVILVSVIARYVFGQGSILLEEMTWHFYGVTWLVGLSYALVHDDHVRVDLFHERFSCRTRLWVELFGILFLMLPFIGIVLYDSIPYFMDSFGNAERSPAPDGLPARWLPKMFIVIAFVFLAIVALSRLLKCTSGLFGLPKSIDKPMGRF</sequence>
<evidence type="ECO:0000256" key="9">
    <source>
        <dbReference type="RuleBase" id="RU369079"/>
    </source>
</evidence>
<evidence type="ECO:0000256" key="1">
    <source>
        <dbReference type="ARBA" id="ARBA00004429"/>
    </source>
</evidence>
<keyword evidence="13" id="KW-1185">Reference proteome</keyword>
<keyword evidence="6 9" id="KW-1133">Transmembrane helix</keyword>
<evidence type="ECO:0000256" key="3">
    <source>
        <dbReference type="ARBA" id="ARBA00022475"/>
    </source>
</evidence>
<keyword evidence="3" id="KW-1003">Cell membrane</keyword>
<dbReference type="RefSeq" id="WP_043117620.1">
    <property type="nucleotide sequence ID" value="NZ_JRAA01000002.1"/>
</dbReference>
<keyword evidence="4 9" id="KW-0997">Cell inner membrane</keyword>
<dbReference type="InterPro" id="IPR055348">
    <property type="entry name" value="DctQ"/>
</dbReference>
<dbReference type="PANTHER" id="PTHR35011">
    <property type="entry name" value="2,3-DIKETO-L-GULONATE TRAP TRANSPORTER SMALL PERMEASE PROTEIN YIAM"/>
    <property type="match status" value="1"/>
</dbReference>
<feature type="transmembrane region" description="Helical" evidence="9">
    <location>
        <begin position="156"/>
        <end position="178"/>
    </location>
</feature>
<dbReference type="GeneID" id="86992301"/>
<dbReference type="EMBL" id="MPNX01000017">
    <property type="protein sequence ID" value="OOY34315.1"/>
    <property type="molecule type" value="Genomic_DNA"/>
</dbReference>
<accession>A0A0B0HD90</accession>
<dbReference type="Proteomes" id="UP000030856">
    <property type="component" value="Unassembled WGS sequence"/>
</dbReference>
<comment type="similarity">
    <text evidence="8 9">Belongs to the TRAP transporter small permease family.</text>
</comment>
<comment type="function">
    <text evidence="9">Part of the tripartite ATP-independent periplasmic (TRAP) transport system.</text>
</comment>
<dbReference type="OrthoDB" id="9795655at2"/>
<dbReference type="InterPro" id="IPR007387">
    <property type="entry name" value="TRAP_DctQ"/>
</dbReference>
<evidence type="ECO:0000313" key="12">
    <source>
        <dbReference type="EMBL" id="OOY34315.1"/>
    </source>
</evidence>
<reference evidence="11 13" key="1">
    <citation type="journal article" date="2014" name="BMC Genomics">
        <title>The genome of the intracellular bacterium of the coastal bivalve, Solemya velum: a blueprint for thriving in and out of symbiosis.</title>
        <authorList>
            <person name="Dmytrenko O."/>
            <person name="Russell S.L."/>
            <person name="Loo W.T."/>
            <person name="Fontanez K.M."/>
            <person name="Liao L."/>
            <person name="Roeselers G."/>
            <person name="Sharma R."/>
            <person name="Stewart F.J."/>
            <person name="Newton I.L."/>
            <person name="Woyke T."/>
            <person name="Wu D."/>
            <person name="Lang J.M."/>
            <person name="Eisen J.A."/>
            <person name="Cavanaugh C.M."/>
        </authorList>
    </citation>
    <scope>NUCLEOTIDE SEQUENCE [LARGE SCALE GENOMIC DNA]</scope>
    <source>
        <strain evidence="11 13">WH</strain>
    </source>
</reference>
<evidence type="ECO:0000259" key="10">
    <source>
        <dbReference type="Pfam" id="PF04290"/>
    </source>
</evidence>
<proteinExistence type="inferred from homology"/>
<evidence type="ECO:0000256" key="4">
    <source>
        <dbReference type="ARBA" id="ARBA00022519"/>
    </source>
</evidence>